<dbReference type="EC" id="3.6.1.66" evidence="10"/>
<evidence type="ECO:0000256" key="9">
    <source>
        <dbReference type="ARBA" id="ARBA00052017"/>
    </source>
</evidence>
<protein>
    <recommendedName>
        <fullName evidence="10">dITP/XTP pyrophosphatase</fullName>
        <ecNumber evidence="10">3.6.1.66</ecNumber>
    </recommendedName>
    <alternativeName>
        <fullName evidence="10">Non-canonical purine NTP pyrophosphatase</fullName>
    </alternativeName>
    <alternativeName>
        <fullName evidence="10">Non-standard purine NTP pyrophosphatase</fullName>
    </alternativeName>
    <alternativeName>
        <fullName evidence="10">Nucleoside-triphosphate diphosphatase</fullName>
    </alternativeName>
    <alternativeName>
        <fullName evidence="10">Nucleoside-triphosphate pyrophosphatase</fullName>
        <shortName evidence="10">NTPase</shortName>
    </alternativeName>
</protein>
<sequence>MEKILLASSNSNKWIEFSRLLYPLIIEPLTGDLKKLLPKEIADNYRDNARLKAMALSEIYEGFVLADDSGLEVQSLHGEPGIHSSRYAGEGATSQQNRDKLLKNITINRLTDRSARFVCALILVKQKKILFETTAFCYGRIADRQKGQGGFGYDPLFIPEGYSLTMAQLSEQQKDLISHRARACQELKAFLLENQKRLHDS</sequence>
<organism evidence="11 12">
    <name type="scientific">Methylacidiphilum caldifontis</name>
    <dbReference type="NCBI Taxonomy" id="2795386"/>
    <lineage>
        <taxon>Bacteria</taxon>
        <taxon>Pseudomonadati</taxon>
        <taxon>Verrucomicrobiota</taxon>
        <taxon>Methylacidiphilae</taxon>
        <taxon>Methylacidiphilales</taxon>
        <taxon>Methylacidiphilaceae</taxon>
        <taxon>Methylacidiphilum (ex Ratnadevi et al. 2023)</taxon>
    </lineage>
</organism>
<comment type="catalytic activity">
    <reaction evidence="9 10">
        <text>XTP + H2O = XMP + diphosphate + H(+)</text>
        <dbReference type="Rhea" id="RHEA:28610"/>
        <dbReference type="ChEBI" id="CHEBI:15377"/>
        <dbReference type="ChEBI" id="CHEBI:15378"/>
        <dbReference type="ChEBI" id="CHEBI:33019"/>
        <dbReference type="ChEBI" id="CHEBI:57464"/>
        <dbReference type="ChEBI" id="CHEBI:61314"/>
        <dbReference type="EC" id="3.6.1.66"/>
    </reaction>
</comment>
<proteinExistence type="inferred from homology"/>
<evidence type="ECO:0000256" key="2">
    <source>
        <dbReference type="ARBA" id="ARBA00011738"/>
    </source>
</evidence>
<feature type="binding site" evidence="10">
    <location>
        <position position="174"/>
    </location>
    <ligand>
        <name>substrate</name>
    </ligand>
</feature>
<dbReference type="GO" id="GO:0036220">
    <property type="term" value="F:ITP diphosphatase activity"/>
    <property type="evidence" value="ECO:0007669"/>
    <property type="project" value="UniProtKB-UniRule"/>
</dbReference>
<dbReference type="GO" id="GO:0036222">
    <property type="term" value="F:XTP diphosphatase activity"/>
    <property type="evidence" value="ECO:0007669"/>
    <property type="project" value="UniProtKB-UniRule"/>
</dbReference>
<evidence type="ECO:0000313" key="12">
    <source>
        <dbReference type="Proteomes" id="UP000297713"/>
    </source>
</evidence>
<feature type="active site" description="Proton acceptor" evidence="10">
    <location>
        <position position="68"/>
    </location>
</feature>
<comment type="catalytic activity">
    <reaction evidence="10">
        <text>ITP + H2O = IMP + diphosphate + H(+)</text>
        <dbReference type="Rhea" id="RHEA:29399"/>
        <dbReference type="ChEBI" id="CHEBI:15377"/>
        <dbReference type="ChEBI" id="CHEBI:15378"/>
        <dbReference type="ChEBI" id="CHEBI:33019"/>
        <dbReference type="ChEBI" id="CHEBI:58053"/>
        <dbReference type="ChEBI" id="CHEBI:61402"/>
        <dbReference type="EC" id="3.6.1.66"/>
    </reaction>
</comment>
<dbReference type="GO" id="GO:0046872">
    <property type="term" value="F:metal ion binding"/>
    <property type="evidence" value="ECO:0007669"/>
    <property type="project" value="UniProtKB-KW"/>
</dbReference>
<keyword evidence="7 10" id="KW-0546">Nucleotide metabolism</keyword>
<dbReference type="SUPFAM" id="SSF52972">
    <property type="entry name" value="ITPase-like"/>
    <property type="match status" value="1"/>
</dbReference>
<evidence type="ECO:0000256" key="10">
    <source>
        <dbReference type="HAMAP-Rule" id="MF_01405"/>
    </source>
</evidence>
<evidence type="ECO:0000256" key="4">
    <source>
        <dbReference type="ARBA" id="ARBA00022741"/>
    </source>
</evidence>
<dbReference type="InterPro" id="IPR002637">
    <property type="entry name" value="RdgB/HAM1"/>
</dbReference>
<comment type="cofactor">
    <cofactor evidence="10">
        <name>Mg(2+)</name>
        <dbReference type="ChEBI" id="CHEBI:18420"/>
    </cofactor>
    <text evidence="10">Binds 1 Mg(2+) ion per subunit.</text>
</comment>
<evidence type="ECO:0000256" key="8">
    <source>
        <dbReference type="ARBA" id="ARBA00051875"/>
    </source>
</evidence>
<comment type="caution">
    <text evidence="11">The sequence shown here is derived from an EMBL/GenBank/DDBJ whole genome shotgun (WGS) entry which is preliminary data.</text>
</comment>
<keyword evidence="3 10" id="KW-0479">Metal-binding</keyword>
<keyword evidence="4 10" id="KW-0547">Nucleotide-binding</keyword>
<dbReference type="PANTHER" id="PTHR11067">
    <property type="entry name" value="INOSINE TRIPHOSPHATE PYROPHOSPHATASE/HAM1 PROTEIN"/>
    <property type="match status" value="1"/>
</dbReference>
<dbReference type="PANTHER" id="PTHR11067:SF9">
    <property type="entry name" value="INOSINE TRIPHOSPHATE PYROPHOSPHATASE"/>
    <property type="match status" value="1"/>
</dbReference>
<accession>A0A4Y8PH95</accession>
<name>A0A4Y8PH95_9BACT</name>
<dbReference type="GO" id="GO:0000166">
    <property type="term" value="F:nucleotide binding"/>
    <property type="evidence" value="ECO:0007669"/>
    <property type="project" value="UniProtKB-KW"/>
</dbReference>
<dbReference type="GO" id="GO:0009117">
    <property type="term" value="P:nucleotide metabolic process"/>
    <property type="evidence" value="ECO:0007669"/>
    <property type="project" value="UniProtKB-KW"/>
</dbReference>
<dbReference type="GO" id="GO:0017111">
    <property type="term" value="F:ribonucleoside triphosphate phosphatase activity"/>
    <property type="evidence" value="ECO:0007669"/>
    <property type="project" value="InterPro"/>
</dbReference>
<dbReference type="OrthoDB" id="9807456at2"/>
<evidence type="ECO:0000256" key="6">
    <source>
        <dbReference type="ARBA" id="ARBA00022842"/>
    </source>
</evidence>
<dbReference type="InterPro" id="IPR020922">
    <property type="entry name" value="dITP/XTP_pyrophosphatase"/>
</dbReference>
<feature type="binding site" evidence="10">
    <location>
        <begin position="179"/>
        <end position="180"/>
    </location>
    <ligand>
        <name>substrate</name>
    </ligand>
</feature>
<comment type="catalytic activity">
    <reaction evidence="8 10">
        <text>dITP + H2O = dIMP + diphosphate + H(+)</text>
        <dbReference type="Rhea" id="RHEA:28342"/>
        <dbReference type="ChEBI" id="CHEBI:15377"/>
        <dbReference type="ChEBI" id="CHEBI:15378"/>
        <dbReference type="ChEBI" id="CHEBI:33019"/>
        <dbReference type="ChEBI" id="CHEBI:61194"/>
        <dbReference type="ChEBI" id="CHEBI:61382"/>
        <dbReference type="EC" id="3.6.1.66"/>
    </reaction>
</comment>
<dbReference type="Proteomes" id="UP000297713">
    <property type="component" value="Unassembled WGS sequence"/>
</dbReference>
<comment type="function">
    <text evidence="10">Pyrophosphatase that catalyzes the hydrolysis of nucleoside triphosphates to their monophosphate derivatives, with a high preference for the non-canonical purine nucleotides XTP (xanthosine triphosphate), dITP (deoxyinosine triphosphate) and ITP. Seems to function as a house-cleaning enzyme that removes non-canonical purine nucleotides from the nucleotide pool, thus preventing their incorporation into DNA/RNA and avoiding chromosomal lesions.</text>
</comment>
<dbReference type="GO" id="GO:0009146">
    <property type="term" value="P:purine nucleoside triphosphate catabolic process"/>
    <property type="evidence" value="ECO:0007669"/>
    <property type="project" value="UniProtKB-UniRule"/>
</dbReference>
<evidence type="ECO:0000256" key="7">
    <source>
        <dbReference type="ARBA" id="ARBA00023080"/>
    </source>
</evidence>
<reference evidence="11 12" key="1">
    <citation type="submission" date="2016-05" db="EMBL/GenBank/DDBJ databases">
        <title>Diversity and Homogeneity among Thermoacidophilic Verrucomicrobia Methanotrophs Linked with Geographical Origin.</title>
        <authorList>
            <person name="Erikstad H.-A."/>
            <person name="Smestad N.B."/>
            <person name="Ceballos R.M."/>
            <person name="Birkeland N.-K."/>
        </authorList>
    </citation>
    <scope>NUCLEOTIDE SEQUENCE [LARGE SCALE GENOMIC DNA]</scope>
    <source>
        <strain evidence="11 12">Phi</strain>
    </source>
</reference>
<dbReference type="Gene3D" id="3.90.950.10">
    <property type="match status" value="1"/>
</dbReference>
<dbReference type="Pfam" id="PF01725">
    <property type="entry name" value="Ham1p_like"/>
    <property type="match status" value="1"/>
</dbReference>
<dbReference type="GO" id="GO:0035870">
    <property type="term" value="F:dITP diphosphatase activity"/>
    <property type="evidence" value="ECO:0007669"/>
    <property type="project" value="UniProtKB-UniRule"/>
</dbReference>
<gene>
    <name evidence="11" type="ORF">A7Q10_04255</name>
</gene>
<feature type="binding site" evidence="10">
    <location>
        <position position="69"/>
    </location>
    <ligand>
        <name>substrate</name>
    </ligand>
</feature>
<dbReference type="InterPro" id="IPR029001">
    <property type="entry name" value="ITPase-like_fam"/>
</dbReference>
<feature type="binding site" evidence="10">
    <location>
        <begin position="151"/>
        <end position="154"/>
    </location>
    <ligand>
        <name>substrate</name>
    </ligand>
</feature>
<dbReference type="HAMAP" id="MF_01405">
    <property type="entry name" value="Non_canon_purine_NTPase"/>
    <property type="match status" value="1"/>
</dbReference>
<dbReference type="CDD" id="cd00515">
    <property type="entry name" value="HAM1"/>
    <property type="match status" value="1"/>
</dbReference>
<dbReference type="GO" id="GO:0005829">
    <property type="term" value="C:cytosol"/>
    <property type="evidence" value="ECO:0007669"/>
    <property type="project" value="TreeGrafter"/>
</dbReference>
<comment type="subunit">
    <text evidence="2 10">Homodimer.</text>
</comment>
<keyword evidence="12" id="KW-1185">Reference proteome</keyword>
<evidence type="ECO:0000256" key="3">
    <source>
        <dbReference type="ARBA" id="ARBA00022723"/>
    </source>
</evidence>
<dbReference type="EMBL" id="LXQC01000057">
    <property type="protein sequence ID" value="TFE71809.1"/>
    <property type="molecule type" value="Genomic_DNA"/>
</dbReference>
<feature type="binding site" evidence="10">
    <location>
        <position position="68"/>
    </location>
    <ligand>
        <name>Mg(2+)</name>
        <dbReference type="ChEBI" id="CHEBI:18420"/>
    </ligand>
</feature>
<dbReference type="RefSeq" id="WP_134439171.1">
    <property type="nucleotide sequence ID" value="NZ_LXQC01000057.1"/>
</dbReference>
<comment type="similarity">
    <text evidence="1 10">Belongs to the HAM1 NTPase family.</text>
</comment>
<keyword evidence="5 10" id="KW-0378">Hydrolase</keyword>
<comment type="caution">
    <text evidence="10">Lacks conserved residue(s) required for the propagation of feature annotation.</text>
</comment>
<dbReference type="FunFam" id="3.90.950.10:FF:000001">
    <property type="entry name" value="dITP/XTP pyrophosphatase"/>
    <property type="match status" value="1"/>
</dbReference>
<evidence type="ECO:0000256" key="1">
    <source>
        <dbReference type="ARBA" id="ARBA00008023"/>
    </source>
</evidence>
<evidence type="ECO:0000256" key="5">
    <source>
        <dbReference type="ARBA" id="ARBA00022801"/>
    </source>
</evidence>
<keyword evidence="6 10" id="KW-0460">Magnesium</keyword>
<feature type="binding site" evidence="10">
    <location>
        <begin position="8"/>
        <end position="13"/>
    </location>
    <ligand>
        <name>substrate</name>
    </ligand>
</feature>
<evidence type="ECO:0000313" key="11">
    <source>
        <dbReference type="EMBL" id="TFE71809.1"/>
    </source>
</evidence>
<dbReference type="AlphaFoldDB" id="A0A4Y8PH95"/>